<organism evidence="3 4">
    <name type="scientific">Halomonas salifodinae</name>
    <dbReference type="NCBI Taxonomy" id="438745"/>
    <lineage>
        <taxon>Bacteria</taxon>
        <taxon>Pseudomonadati</taxon>
        <taxon>Pseudomonadota</taxon>
        <taxon>Gammaproteobacteria</taxon>
        <taxon>Oceanospirillales</taxon>
        <taxon>Halomonadaceae</taxon>
        <taxon>Halomonas</taxon>
    </lineage>
</organism>
<comment type="caution">
    <text evidence="3">The sequence shown here is derived from an EMBL/GenBank/DDBJ whole genome shotgun (WGS) entry which is preliminary data.</text>
</comment>
<evidence type="ECO:0000313" key="3">
    <source>
        <dbReference type="EMBL" id="MFC7090345.1"/>
    </source>
</evidence>
<sequence>MPSLLPEEEKLWPSRLFALVYAAGAVMMAGYALWHYLMGDYGLIPLPTLLTLLLVGATLLRLSHHPQRYLSAYLVLISAYLLIAVEVAKLEGGAGLWLGLPPVLAFLVLPPASAILLNVLLGGLWLVLLVNPEQAGDLAMAYLVLTLLGALAGGEQARQRELLDATRPHDDSCDALRASAIRECLAQEFFRARRLEHRLSVLVIHLPQLDNPGDAFGGLPRRQCLQRFAEVTQHSCRAPDQLGRLSDSLFWLLLPDTGENGALMVRQRLLDALERITLPGGEGLSLRVALCAPHDDESPATFEQRLMLKANLLRESTT</sequence>
<dbReference type="SUPFAM" id="SSF55073">
    <property type="entry name" value="Nucleotide cyclase"/>
    <property type="match status" value="1"/>
</dbReference>
<feature type="transmembrane region" description="Helical" evidence="1">
    <location>
        <begin position="69"/>
        <end position="88"/>
    </location>
</feature>
<dbReference type="PROSITE" id="PS50887">
    <property type="entry name" value="GGDEF"/>
    <property type="match status" value="1"/>
</dbReference>
<keyword evidence="1" id="KW-1133">Transmembrane helix</keyword>
<keyword evidence="4" id="KW-1185">Reference proteome</keyword>
<dbReference type="RefSeq" id="WP_346060648.1">
    <property type="nucleotide sequence ID" value="NZ_BAAADR010000001.1"/>
</dbReference>
<dbReference type="EMBL" id="JBHSZP010000026">
    <property type="protein sequence ID" value="MFC7090345.1"/>
    <property type="molecule type" value="Genomic_DNA"/>
</dbReference>
<keyword evidence="1" id="KW-0812">Transmembrane</keyword>
<dbReference type="SMART" id="SM00267">
    <property type="entry name" value="GGDEF"/>
    <property type="match status" value="1"/>
</dbReference>
<feature type="transmembrane region" description="Helical" evidence="1">
    <location>
        <begin position="103"/>
        <end position="128"/>
    </location>
</feature>
<dbReference type="Proteomes" id="UP001596411">
    <property type="component" value="Unassembled WGS sequence"/>
</dbReference>
<dbReference type="InterPro" id="IPR043128">
    <property type="entry name" value="Rev_trsase/Diguanyl_cyclase"/>
</dbReference>
<feature type="domain" description="GGDEF" evidence="2">
    <location>
        <begin position="197"/>
        <end position="318"/>
    </location>
</feature>
<reference evidence="4" key="1">
    <citation type="journal article" date="2019" name="Int. J. Syst. Evol. Microbiol.">
        <title>The Global Catalogue of Microorganisms (GCM) 10K type strain sequencing project: providing services to taxonomists for standard genome sequencing and annotation.</title>
        <authorList>
            <consortium name="The Broad Institute Genomics Platform"/>
            <consortium name="The Broad Institute Genome Sequencing Center for Infectious Disease"/>
            <person name="Wu L."/>
            <person name="Ma J."/>
        </authorList>
    </citation>
    <scope>NUCLEOTIDE SEQUENCE [LARGE SCALE GENOMIC DNA]</scope>
    <source>
        <strain evidence="4">CGMCC 1.13666</strain>
    </source>
</reference>
<evidence type="ECO:0000259" key="2">
    <source>
        <dbReference type="PROSITE" id="PS50887"/>
    </source>
</evidence>
<feature type="transmembrane region" description="Helical" evidence="1">
    <location>
        <begin position="43"/>
        <end position="62"/>
    </location>
</feature>
<dbReference type="Pfam" id="PF00990">
    <property type="entry name" value="GGDEF"/>
    <property type="match status" value="1"/>
</dbReference>
<proteinExistence type="predicted"/>
<dbReference type="InterPro" id="IPR029787">
    <property type="entry name" value="Nucleotide_cyclase"/>
</dbReference>
<evidence type="ECO:0000256" key="1">
    <source>
        <dbReference type="SAM" id="Phobius"/>
    </source>
</evidence>
<evidence type="ECO:0000313" key="4">
    <source>
        <dbReference type="Proteomes" id="UP001596411"/>
    </source>
</evidence>
<keyword evidence="1" id="KW-0472">Membrane</keyword>
<dbReference type="InterPro" id="IPR000160">
    <property type="entry name" value="GGDEF_dom"/>
</dbReference>
<accession>A0ABW2EYS4</accession>
<name>A0ABW2EYS4_9GAMM</name>
<gene>
    <name evidence="3" type="ORF">ACFQH5_12385</name>
</gene>
<dbReference type="Gene3D" id="3.30.70.270">
    <property type="match status" value="1"/>
</dbReference>
<protein>
    <submittedName>
        <fullName evidence="3">GGDEF domain-containing protein</fullName>
    </submittedName>
</protein>
<feature type="transmembrane region" description="Helical" evidence="1">
    <location>
        <begin position="16"/>
        <end position="37"/>
    </location>
</feature>